<evidence type="ECO:0000313" key="2">
    <source>
        <dbReference type="Proteomes" id="UP000673394"/>
    </source>
</evidence>
<comment type="caution">
    <text evidence="1">The sequence shown here is derived from an EMBL/GenBank/DDBJ whole genome shotgun (WGS) entry which is preliminary data.</text>
</comment>
<organism evidence="1 2">
    <name type="scientific">Paenibacillus lignilyticus</name>
    <dbReference type="NCBI Taxonomy" id="1172615"/>
    <lineage>
        <taxon>Bacteria</taxon>
        <taxon>Bacillati</taxon>
        <taxon>Bacillota</taxon>
        <taxon>Bacilli</taxon>
        <taxon>Bacillales</taxon>
        <taxon>Paenibacillaceae</taxon>
        <taxon>Paenibacillus</taxon>
    </lineage>
</organism>
<accession>A0ABS5CJK9</accession>
<dbReference type="Proteomes" id="UP000673394">
    <property type="component" value="Unassembled WGS sequence"/>
</dbReference>
<sequence>MQLFRMQVESEGKNGLSVYVENHYISCGRPGIGDMGRLTKTELEQKLAAGYGLDGPELEREAEAHYRFAQVMQDGDYIIVSDGERMYLGDLGDYYYLDDFDNAEAQSGHRRGVTWLRSLNTEELHPELIRFLEQAGKLGMFERPVSKEQLDRLLLRNQAPAGARLVDEATVQEALAILKAAMRSEDAERREQAAIAILQLAGMERQADKV</sequence>
<evidence type="ECO:0000313" key="1">
    <source>
        <dbReference type="EMBL" id="MBP3966043.1"/>
    </source>
</evidence>
<reference evidence="1 2" key="1">
    <citation type="submission" date="2021-04" db="EMBL/GenBank/DDBJ databases">
        <title>Paenibacillus sp. DLE-14 whole genome sequence.</title>
        <authorList>
            <person name="Ham Y.J."/>
        </authorList>
    </citation>
    <scope>NUCLEOTIDE SEQUENCE [LARGE SCALE GENOMIC DNA]</scope>
    <source>
        <strain evidence="1 2">DLE-14</strain>
    </source>
</reference>
<proteinExistence type="predicted"/>
<dbReference type="EMBL" id="JAGKSP010000014">
    <property type="protein sequence ID" value="MBP3966043.1"/>
    <property type="molecule type" value="Genomic_DNA"/>
</dbReference>
<name>A0ABS5CJK9_9BACL</name>
<gene>
    <name evidence="1" type="ORF">I8J30_25390</name>
</gene>
<evidence type="ECO:0008006" key="3">
    <source>
        <dbReference type="Google" id="ProtNLM"/>
    </source>
</evidence>
<dbReference type="RefSeq" id="WP_210662899.1">
    <property type="nucleotide sequence ID" value="NZ_JAGKSP010000014.1"/>
</dbReference>
<keyword evidence="2" id="KW-1185">Reference proteome</keyword>
<protein>
    <recommendedName>
        <fullName evidence="3">HEAT repeat domain-containing protein</fullName>
    </recommendedName>
</protein>